<evidence type="ECO:0000313" key="2">
    <source>
        <dbReference type="Proteomes" id="UP001168098"/>
    </source>
</evidence>
<dbReference type="Proteomes" id="UP001168098">
    <property type="component" value="Unassembled WGS sequence"/>
</dbReference>
<dbReference type="GO" id="GO:0044611">
    <property type="term" value="C:nuclear pore inner ring"/>
    <property type="evidence" value="ECO:0007669"/>
    <property type="project" value="TreeGrafter"/>
</dbReference>
<dbReference type="PANTHER" id="PTHR31431">
    <property type="entry name" value="NUCLEOPORIN NUP188 HOMOLOG"/>
    <property type="match status" value="1"/>
</dbReference>
<dbReference type="GO" id="GO:0017056">
    <property type="term" value="F:structural constituent of nuclear pore"/>
    <property type="evidence" value="ECO:0007669"/>
    <property type="project" value="InterPro"/>
</dbReference>
<evidence type="ECO:0000313" key="1">
    <source>
        <dbReference type="EMBL" id="KAJ9704378.1"/>
    </source>
</evidence>
<dbReference type="GO" id="GO:0006405">
    <property type="term" value="P:RNA export from nucleus"/>
    <property type="evidence" value="ECO:0007669"/>
    <property type="project" value="TreeGrafter"/>
</dbReference>
<dbReference type="GO" id="GO:0006606">
    <property type="term" value="P:protein import into nucleus"/>
    <property type="evidence" value="ECO:0007669"/>
    <property type="project" value="TreeGrafter"/>
</dbReference>
<organism evidence="1 2">
    <name type="scientific">Vitis rotundifolia</name>
    <name type="common">Muscadine grape</name>
    <dbReference type="NCBI Taxonomy" id="103349"/>
    <lineage>
        <taxon>Eukaryota</taxon>
        <taxon>Viridiplantae</taxon>
        <taxon>Streptophyta</taxon>
        <taxon>Embryophyta</taxon>
        <taxon>Tracheophyta</taxon>
        <taxon>Spermatophyta</taxon>
        <taxon>Magnoliopsida</taxon>
        <taxon>eudicotyledons</taxon>
        <taxon>Gunneridae</taxon>
        <taxon>Pentapetalae</taxon>
        <taxon>rosids</taxon>
        <taxon>Vitales</taxon>
        <taxon>Vitaceae</taxon>
        <taxon>Viteae</taxon>
        <taxon>Vitis</taxon>
    </lineage>
</organism>
<name>A0AA39E175_VITRO</name>
<gene>
    <name evidence="1" type="ORF">PVL29_002784</name>
</gene>
<protein>
    <recommendedName>
        <fullName evidence="3">Nucleoporin NUP188 homolog</fullName>
    </recommendedName>
</protein>
<dbReference type="PANTHER" id="PTHR31431:SF1">
    <property type="entry name" value="NUCLEOPORIN NUP188"/>
    <property type="match status" value="1"/>
</dbReference>
<dbReference type="InterPro" id="IPR044840">
    <property type="entry name" value="Nup188"/>
</dbReference>
<comment type="caution">
    <text evidence="1">The sequence shown here is derived from an EMBL/GenBank/DDBJ whole genome shotgun (WGS) entry which is preliminary data.</text>
</comment>
<proteinExistence type="predicted"/>
<sequence>MAASASASASAVDLAPNPSSVDGLLWWDSFTLLLTELESVSPSSDLPPFLVKKVKDNHAWFVDMFSLFKPPNKKSREALDSKQVKIGTRQLTVQPELKEAALKVSNSLCLDEVQSYLLVERFVEHNSVAVNLMVQEFLHVILFQYYIERQCLLKCTRQIFMHALYVGSGSEEGNAIRQEAQSLISDGLESKLLSVLHDLLSSSHPEHMDIDLFTLWAEETLIEDNLILDILFLAYYESFCVCNGAQWKKLCLLYKGIISGSFNFGKLAISPEATHSFYHAKVQLLLILIETLDLENLLQLIHDEMPFREGCTLFSLTDVQEIDAIISGFNAFETKEAGPLILTWAVFLCLISSLPGKQENSVLMDIDHVGYVRQAFEAASLSYFLELLQSDILKDSDGPVAGYRSVLRTFVSAFIASYEINVQLEDNTLKLILDILCKIYRGEESLCNQFWDRESFVDGPIRCLLCNLEGEFPIRTVELVGFLSALCEGTWPAECVYNFLDKSVGISSLLEITSDSLVDNISQIIETRVPLHVPGVEGLIIPSQTRGHVLKVIDGNTALVRWEYTQSGVLVLLLRLAQRLYLDCNEEVLVTLDLLCRLVSFNTAVSFALMDIGNSLHVQATRMNAHMEMQVNMVEIICTLIRNLSPNWSSSSMMAMGVSILEKMLKCSPSHVTAVALKANIFDLASKTSTFETLFTGSTSGSWLLSGKLAKMLLIDCEQNDNCCQLTISVLDFTKQLVETGEENDFALALVVFSLQYVLVNHEYWKYKVKHVRWKVTLKVLEVMKKCIMTIPYSQKVGEIVQDILLRDSSIHNALFRIICTTKQALEKLYMSRLCEAMEIEGLELAICSVFDILFTMLSKLSKDITSSLPVFDQAVLSTTTKPIPVIAAVISLISYFHNPRIQVGASRVLSMLFIIADSSQPYLFGNRCFGLDDKQITDLRYSIDKILSDQSSWNEDLFVATVKLLTSAALHQPAFLVAIIAAKDNLGLKQPVNEASFGTLGSVKASLVDALMQVIERSDDLINSNPRLLLNVLNLLKALWQGAAQYADILEWLKNSEKFWKLFCNSISLIARMKAPLPENLTEMEALSLAYKYQCQTAVLEIMAEDLFLQKKLLHAEFLVKLAAESSKEKTGSTVGLEKSNSENLHHLKDVLSSWCENSVLVDLIKSYASCQYDTEIYLRAKIAASLFIVHVMGKLATGDAGSLSVSLLEKLHSMNKKLGNQPAFSELLSQYSQRGYSEGKELNILILSDLYYHLQGELKGRKIDPGPFKELAQYLLDSQFLQNYRHEYDGDLFAPAKDVHLFDTSHLQADLGLAMWDHSQWKATKEIAETMLLCMKEANSMVLLTGSKLCSLKALITILTMYEEDLSERKTTIGGAIPEQLILSCIDHVCQCLHGTLESLAPVLDAPEDMLDFLAAQAELLLRLIRYVNKSLPLPVCVLVLKTSGHGLKVLGNFKPSVPGVRTTMKLLLMLLLSSLEYSSLSSLLGGLSDKKSVEDLAEASSVSLGLLPILCNCIGTAENCVLSLTTIDLILKGFLTPNTWFPIIQEHLQLQHIVLKLQDKSSLASIPIILRFLLTLARVRGGAEMLLTAGFFSSLRVLFADLSAGKPFSVIQNGTSRSNSSENFEKPQHVWGLGLAVVTAIIHSLGGSSSCVNTVENVIPYFFSEKAYLISYYLNAPDFPSDDHDKKRPRAQRTKTSLAALKETEHTLMLMCVLAKHWNSWVKAVKEMDTQLRERSIHLLAFISRGTQRHGESPSRIPPLLCPPMLKEDFDFYKKPAFVNSKNGWFALSPRGCLSKSKFSSVSIKSTALVVKDQSSENLDVSQTHFSDMVALQIYRITFLLLKFLCLQAEGAARRAEEVGFVDLAHFPELPMPEILHGLQDQAIAIVTELCEANKLKKIEPEVQSTCLLLLQIMEMALYLEQCVSQICGIRPVLGRVEDFSKEVVLLIRATEGHSFLKAAVKSLKQIISLVYPGLLQTEGLL</sequence>
<keyword evidence="2" id="KW-1185">Reference proteome</keyword>
<dbReference type="EMBL" id="JARBHA010000003">
    <property type="protein sequence ID" value="KAJ9704378.1"/>
    <property type="molecule type" value="Genomic_DNA"/>
</dbReference>
<accession>A0AA39E175</accession>
<reference evidence="1 2" key="1">
    <citation type="journal article" date="2023" name="BMC Biotechnol.">
        <title>Vitis rotundifolia cv Carlos genome sequencing.</title>
        <authorList>
            <person name="Huff M."/>
            <person name="Hulse-Kemp A."/>
            <person name="Scheffler B."/>
            <person name="Youngblood R."/>
            <person name="Simpson S."/>
            <person name="Babiker E."/>
            <person name="Staton M."/>
        </authorList>
    </citation>
    <scope>NUCLEOTIDE SEQUENCE [LARGE SCALE GENOMIC DNA]</scope>
    <source>
        <tissue evidence="1">Leaf</tissue>
    </source>
</reference>
<evidence type="ECO:0008006" key="3">
    <source>
        <dbReference type="Google" id="ProtNLM"/>
    </source>
</evidence>